<evidence type="ECO:0000313" key="1">
    <source>
        <dbReference type="EMBL" id="KKK47808.1"/>
    </source>
</evidence>
<accession>A0A0F8VTV6</accession>
<name>A0A0F8VTV6_9ZZZZ</name>
<comment type="caution">
    <text evidence="1">The sequence shown here is derived from an EMBL/GenBank/DDBJ whole genome shotgun (WGS) entry which is preliminary data.</text>
</comment>
<dbReference type="EMBL" id="LAZR01069384">
    <property type="protein sequence ID" value="KKK47808.1"/>
    <property type="molecule type" value="Genomic_DNA"/>
</dbReference>
<feature type="non-terminal residue" evidence="1">
    <location>
        <position position="1"/>
    </location>
</feature>
<proteinExistence type="predicted"/>
<protein>
    <submittedName>
        <fullName evidence="1">Uncharacterized protein</fullName>
    </submittedName>
</protein>
<reference evidence="1" key="1">
    <citation type="journal article" date="2015" name="Nature">
        <title>Complex archaea that bridge the gap between prokaryotes and eukaryotes.</title>
        <authorList>
            <person name="Spang A."/>
            <person name="Saw J.H."/>
            <person name="Jorgensen S.L."/>
            <person name="Zaremba-Niedzwiedzka K."/>
            <person name="Martijn J."/>
            <person name="Lind A.E."/>
            <person name="van Eijk R."/>
            <person name="Schleper C."/>
            <person name="Guy L."/>
            <person name="Ettema T.J."/>
        </authorList>
    </citation>
    <scope>NUCLEOTIDE SEQUENCE</scope>
</reference>
<dbReference type="AlphaFoldDB" id="A0A0F8VTV6"/>
<sequence length="27" mass="2986">RGIVRMPYLPLSSSISNVVAIELERGK</sequence>
<gene>
    <name evidence="1" type="ORF">LCGC14_3151440</name>
</gene>
<organism evidence="1">
    <name type="scientific">marine sediment metagenome</name>
    <dbReference type="NCBI Taxonomy" id="412755"/>
    <lineage>
        <taxon>unclassified sequences</taxon>
        <taxon>metagenomes</taxon>
        <taxon>ecological metagenomes</taxon>
    </lineage>
</organism>